<feature type="domain" description="FAD-binding" evidence="8">
    <location>
        <begin position="5"/>
        <end position="324"/>
    </location>
</feature>
<comment type="cofactor">
    <cofactor evidence="1">
        <name>FAD</name>
        <dbReference type="ChEBI" id="CHEBI:57692"/>
    </cofactor>
</comment>
<dbReference type="InterPro" id="IPR002938">
    <property type="entry name" value="FAD-bd"/>
</dbReference>
<dbReference type="GO" id="GO:0016705">
    <property type="term" value="F:oxidoreductase activity, acting on paired donors, with incorporation or reduction of molecular oxygen"/>
    <property type="evidence" value="ECO:0007669"/>
    <property type="project" value="InterPro"/>
</dbReference>
<keyword evidence="5" id="KW-0274">FAD</keyword>
<dbReference type="Pfam" id="PF01494">
    <property type="entry name" value="FAD_binding_3"/>
    <property type="match status" value="1"/>
</dbReference>
<dbReference type="Gene3D" id="3.50.50.60">
    <property type="entry name" value="FAD/NAD(P)-binding domain"/>
    <property type="match status" value="2"/>
</dbReference>
<dbReference type="EMBL" id="CP046620">
    <property type="protein sequence ID" value="QHQ37443.1"/>
    <property type="molecule type" value="Genomic_DNA"/>
</dbReference>
<gene>
    <name evidence="9" type="ORF">GO499_14975</name>
</gene>
<evidence type="ECO:0000256" key="1">
    <source>
        <dbReference type="ARBA" id="ARBA00001974"/>
    </source>
</evidence>
<dbReference type="PANTHER" id="PTHR43876">
    <property type="entry name" value="UBIQUINONE BIOSYNTHESIS MONOOXYGENASE COQ6, MITOCHONDRIAL"/>
    <property type="match status" value="1"/>
</dbReference>
<evidence type="ECO:0000256" key="7">
    <source>
        <dbReference type="ARBA" id="ARBA00023033"/>
    </source>
</evidence>
<dbReference type="KEGG" id="amaq:GO499_14975"/>
<dbReference type="SUPFAM" id="SSF51905">
    <property type="entry name" value="FAD/NAD(P)-binding domain"/>
    <property type="match status" value="1"/>
</dbReference>
<reference evidence="9 10" key="1">
    <citation type="submission" date="2019-12" db="EMBL/GenBank/DDBJ databases">
        <title>Complete genome sequence of Algicella marina strain 9Alg 56(T) isolated from the red alga Tichocarpus crinitus.</title>
        <authorList>
            <person name="Kim S.-G."/>
            <person name="Nedashkovskaya O.I."/>
        </authorList>
    </citation>
    <scope>NUCLEOTIDE SEQUENCE [LARGE SCALE GENOMIC DNA]</scope>
    <source>
        <strain evidence="9 10">9Alg 56</strain>
    </source>
</reference>
<evidence type="ECO:0000256" key="2">
    <source>
        <dbReference type="ARBA" id="ARBA00004749"/>
    </source>
</evidence>
<evidence type="ECO:0000256" key="5">
    <source>
        <dbReference type="ARBA" id="ARBA00022827"/>
    </source>
</evidence>
<evidence type="ECO:0000256" key="4">
    <source>
        <dbReference type="ARBA" id="ARBA00022630"/>
    </source>
</evidence>
<dbReference type="Proteomes" id="UP000464495">
    <property type="component" value="Chromosome"/>
</dbReference>
<dbReference type="InterPro" id="IPR051205">
    <property type="entry name" value="UbiH/COQ6_monooxygenase"/>
</dbReference>
<evidence type="ECO:0000259" key="8">
    <source>
        <dbReference type="Pfam" id="PF01494"/>
    </source>
</evidence>
<sequence length="408" mass="43734">MEIEHDVLIVGAGLNGPALALALAGGGLQVALVDSGSLAVMAEPHFDGRAYALAHSTGRMLQAMGIWEDVQDEAEPILDIRVSDGRAGEGASPLFLHFDHREIDEGPMGHLLEDRYLRNALLARVQAEDRITLIPEAEVADQAVSSGAVSVTLTDGRVLTARLLVGSDGRASSVAARAGIRRTEWDYGQMSLVAAIAHEKPHHGCAHQFFMPEGPLAILPLPGNRSSIVWTERTVQAQACMVLDDQAFLEALRPRFGAHLGEISLAGDRYSYPLGLSLAQSLIAERVALTGDAAHGIHPLAGQGLNLGLRDVAALAEVLIEARRRGEDIGAKPVLERYRRWRGFDIAALAMATDGINRVFSNDNPLMRLGRDLALGAINAAPTLRRHLIREAAGLTGDLPRLLQGRPI</sequence>
<dbReference type="AlphaFoldDB" id="A0A6P1T6X0"/>
<comment type="similarity">
    <text evidence="3">Belongs to the UbiH/COQ6 family.</text>
</comment>
<dbReference type="InterPro" id="IPR010971">
    <property type="entry name" value="UbiH/COQ6"/>
</dbReference>
<dbReference type="InterPro" id="IPR036188">
    <property type="entry name" value="FAD/NAD-bd_sf"/>
</dbReference>
<dbReference type="FunFam" id="3.50.50.60:FF:000021">
    <property type="entry name" value="Ubiquinone biosynthesis monooxygenase COQ6"/>
    <property type="match status" value="1"/>
</dbReference>
<dbReference type="GO" id="GO:0006744">
    <property type="term" value="P:ubiquinone biosynthetic process"/>
    <property type="evidence" value="ECO:0007669"/>
    <property type="project" value="UniProtKB-UniPathway"/>
</dbReference>
<organism evidence="9 10">
    <name type="scientific">Algicella marina</name>
    <dbReference type="NCBI Taxonomy" id="2683284"/>
    <lineage>
        <taxon>Bacteria</taxon>
        <taxon>Pseudomonadati</taxon>
        <taxon>Pseudomonadota</taxon>
        <taxon>Alphaproteobacteria</taxon>
        <taxon>Rhodobacterales</taxon>
        <taxon>Paracoccaceae</taxon>
        <taxon>Algicella</taxon>
    </lineage>
</organism>
<dbReference type="NCBIfam" id="TIGR01988">
    <property type="entry name" value="Ubi-OHases"/>
    <property type="match status" value="1"/>
</dbReference>
<dbReference type="GO" id="GO:0004497">
    <property type="term" value="F:monooxygenase activity"/>
    <property type="evidence" value="ECO:0007669"/>
    <property type="project" value="UniProtKB-KW"/>
</dbReference>
<comment type="pathway">
    <text evidence="2">Cofactor biosynthesis; ubiquinone biosynthesis.</text>
</comment>
<dbReference type="PRINTS" id="PR00420">
    <property type="entry name" value="RNGMNOXGNASE"/>
</dbReference>
<dbReference type="GO" id="GO:0071949">
    <property type="term" value="F:FAD binding"/>
    <property type="evidence" value="ECO:0007669"/>
    <property type="project" value="InterPro"/>
</dbReference>
<keyword evidence="6" id="KW-0560">Oxidoreductase</keyword>
<keyword evidence="4" id="KW-0285">Flavoprotein</keyword>
<protein>
    <submittedName>
        <fullName evidence="9">2-octaprenyl-6-methoxyphenyl hydroxylase</fullName>
    </submittedName>
</protein>
<name>A0A6P1T6X0_9RHOB</name>
<evidence type="ECO:0000313" key="9">
    <source>
        <dbReference type="EMBL" id="QHQ37443.1"/>
    </source>
</evidence>
<dbReference type="PROSITE" id="PS01304">
    <property type="entry name" value="UBIH"/>
    <property type="match status" value="1"/>
</dbReference>
<dbReference type="GO" id="GO:0110142">
    <property type="term" value="C:ubiquinone biosynthesis complex"/>
    <property type="evidence" value="ECO:0007669"/>
    <property type="project" value="UniProtKB-ARBA"/>
</dbReference>
<keyword evidence="7" id="KW-0503">Monooxygenase</keyword>
<accession>A0A6P1T6X0</accession>
<keyword evidence="10" id="KW-1185">Reference proteome</keyword>
<evidence type="ECO:0000256" key="6">
    <source>
        <dbReference type="ARBA" id="ARBA00023002"/>
    </source>
</evidence>
<dbReference type="UniPathway" id="UPA00232"/>
<proteinExistence type="inferred from homology"/>
<evidence type="ECO:0000256" key="3">
    <source>
        <dbReference type="ARBA" id="ARBA00005349"/>
    </source>
</evidence>
<dbReference type="InterPro" id="IPR018168">
    <property type="entry name" value="Ubi_Hdrlase_CS"/>
</dbReference>
<evidence type="ECO:0000313" key="10">
    <source>
        <dbReference type="Proteomes" id="UP000464495"/>
    </source>
</evidence>
<dbReference type="PANTHER" id="PTHR43876:SF7">
    <property type="entry name" value="UBIQUINONE BIOSYNTHESIS MONOOXYGENASE COQ6, MITOCHONDRIAL"/>
    <property type="match status" value="1"/>
</dbReference>